<dbReference type="Proteomes" id="UP000309997">
    <property type="component" value="Unassembled WGS sequence"/>
</dbReference>
<sequence length="97" mass="11429">MTGKKRKTTSWSWGSEDWKVSENQRQRLLSPAPEPGRDGGGMRLERRYQGRGGGRRQGLDLERKGEEAALWLEWKGYWFLQKMSYLLTSLEREIRNL</sequence>
<protein>
    <submittedName>
        <fullName evidence="1">Uncharacterized protein</fullName>
    </submittedName>
</protein>
<organism evidence="1 2">
    <name type="scientific">Populus alba</name>
    <name type="common">White poplar</name>
    <dbReference type="NCBI Taxonomy" id="43335"/>
    <lineage>
        <taxon>Eukaryota</taxon>
        <taxon>Viridiplantae</taxon>
        <taxon>Streptophyta</taxon>
        <taxon>Embryophyta</taxon>
        <taxon>Tracheophyta</taxon>
        <taxon>Spermatophyta</taxon>
        <taxon>Magnoliopsida</taxon>
        <taxon>eudicotyledons</taxon>
        <taxon>Gunneridae</taxon>
        <taxon>Pentapetalae</taxon>
        <taxon>rosids</taxon>
        <taxon>fabids</taxon>
        <taxon>Malpighiales</taxon>
        <taxon>Salicaceae</taxon>
        <taxon>Saliceae</taxon>
        <taxon>Populus</taxon>
    </lineage>
</organism>
<reference evidence="1 2" key="1">
    <citation type="journal article" date="2024" name="Plant Biotechnol. J.">
        <title>Genome and CRISPR/Cas9 system of a widespread forest tree (Populus alba) in the world.</title>
        <authorList>
            <person name="Liu Y.J."/>
            <person name="Jiang P.F."/>
            <person name="Han X.M."/>
            <person name="Li X.Y."/>
            <person name="Wang H.M."/>
            <person name="Wang Y.J."/>
            <person name="Wang X.X."/>
            <person name="Zeng Q.Y."/>
        </authorList>
    </citation>
    <scope>NUCLEOTIDE SEQUENCE [LARGE SCALE GENOMIC DNA]</scope>
    <source>
        <strain evidence="2">cv. PAL-ZL1</strain>
    </source>
</reference>
<name>A0ACC4CKD0_POPAL</name>
<evidence type="ECO:0000313" key="2">
    <source>
        <dbReference type="Proteomes" id="UP000309997"/>
    </source>
</evidence>
<dbReference type="EMBL" id="RCHU02000004">
    <property type="protein sequence ID" value="KAL3597693.1"/>
    <property type="molecule type" value="Genomic_DNA"/>
</dbReference>
<accession>A0ACC4CKD0</accession>
<proteinExistence type="predicted"/>
<keyword evidence="2" id="KW-1185">Reference proteome</keyword>
<comment type="caution">
    <text evidence="1">The sequence shown here is derived from an EMBL/GenBank/DDBJ whole genome shotgun (WGS) entry which is preliminary data.</text>
</comment>
<gene>
    <name evidence="1" type="ORF">D5086_009330</name>
</gene>
<evidence type="ECO:0000313" key="1">
    <source>
        <dbReference type="EMBL" id="KAL3597693.1"/>
    </source>
</evidence>